<dbReference type="InterPro" id="IPR012175">
    <property type="entry name" value="Xanth_DH_ssu_bac"/>
</dbReference>
<dbReference type="InterPro" id="IPR001041">
    <property type="entry name" value="2Fe-2S_ferredoxin-type"/>
</dbReference>
<dbReference type="STRING" id="1265313.HRUBRA_01771"/>
<dbReference type="InterPro" id="IPR016166">
    <property type="entry name" value="FAD-bd_PCMH"/>
</dbReference>
<dbReference type="GO" id="GO:0051537">
    <property type="term" value="F:2 iron, 2 sulfur cluster binding"/>
    <property type="evidence" value="ECO:0007669"/>
    <property type="project" value="InterPro"/>
</dbReference>
<dbReference type="AlphaFoldDB" id="A0A095VQP2"/>
<dbReference type="Proteomes" id="UP000029640">
    <property type="component" value="Unassembled WGS sequence"/>
</dbReference>
<dbReference type="Pfam" id="PF00941">
    <property type="entry name" value="FAD_binding_5"/>
    <property type="match status" value="1"/>
</dbReference>
<dbReference type="SUPFAM" id="SSF54292">
    <property type="entry name" value="2Fe-2S ferredoxin-like"/>
    <property type="match status" value="1"/>
</dbReference>
<dbReference type="GO" id="GO:0005506">
    <property type="term" value="F:iron ion binding"/>
    <property type="evidence" value="ECO:0007669"/>
    <property type="project" value="InterPro"/>
</dbReference>
<evidence type="ECO:0000313" key="9">
    <source>
        <dbReference type="Proteomes" id="UP000029640"/>
    </source>
</evidence>
<dbReference type="InterPro" id="IPR016208">
    <property type="entry name" value="Ald_Oxase/xanthine_DH-like"/>
</dbReference>
<protein>
    <submittedName>
        <fullName evidence="8">Xanthine dehydrogenase iron-sulfur subunit</fullName>
        <ecNumber evidence="8">1.17.1.4</ecNumber>
    </submittedName>
</protein>
<proteinExistence type="predicted"/>
<dbReference type="PROSITE" id="PS00197">
    <property type="entry name" value="2FE2S_FER_1"/>
    <property type="match status" value="1"/>
</dbReference>
<dbReference type="Pfam" id="PF00111">
    <property type="entry name" value="Fer2"/>
    <property type="match status" value="1"/>
</dbReference>
<dbReference type="Gene3D" id="3.30.465.10">
    <property type="match status" value="1"/>
</dbReference>
<evidence type="ECO:0000259" key="7">
    <source>
        <dbReference type="PROSITE" id="PS51387"/>
    </source>
</evidence>
<keyword evidence="4 8" id="KW-0560">Oxidoreductase</keyword>
<dbReference type="PANTHER" id="PTHR45444">
    <property type="entry name" value="XANTHINE DEHYDROGENASE"/>
    <property type="match status" value="1"/>
</dbReference>
<comment type="caution">
    <text evidence="8">The sequence shown here is derived from an EMBL/GenBank/DDBJ whole genome shotgun (WGS) entry which is preliminary data.</text>
</comment>
<feature type="domain" description="FAD-binding PCMH-type" evidence="7">
    <location>
        <begin position="175"/>
        <end position="349"/>
    </location>
</feature>
<keyword evidence="2" id="KW-0479">Metal-binding</keyword>
<accession>A0A095VQP2</accession>
<dbReference type="PIRSF" id="PIRSF036557">
    <property type="entry name" value="XdhA_RC"/>
    <property type="match status" value="1"/>
</dbReference>
<dbReference type="SUPFAM" id="SSF55447">
    <property type="entry name" value="CO dehydrogenase flavoprotein C-terminal domain-like"/>
    <property type="match status" value="1"/>
</dbReference>
<evidence type="ECO:0000256" key="2">
    <source>
        <dbReference type="ARBA" id="ARBA00022723"/>
    </source>
</evidence>
<organism evidence="8 9">
    <name type="scientific">Pseudohaliea rubra DSM 19751</name>
    <dbReference type="NCBI Taxonomy" id="1265313"/>
    <lineage>
        <taxon>Bacteria</taxon>
        <taxon>Pseudomonadati</taxon>
        <taxon>Pseudomonadota</taxon>
        <taxon>Gammaproteobacteria</taxon>
        <taxon>Cellvibrionales</taxon>
        <taxon>Halieaceae</taxon>
        <taxon>Pseudohaliea</taxon>
    </lineage>
</organism>
<keyword evidence="5" id="KW-0408">Iron</keyword>
<evidence type="ECO:0000256" key="1">
    <source>
        <dbReference type="ARBA" id="ARBA00022630"/>
    </source>
</evidence>
<dbReference type="InterPro" id="IPR006058">
    <property type="entry name" value="2Fe2S_fd_BS"/>
</dbReference>
<dbReference type="InterPro" id="IPR002346">
    <property type="entry name" value="Mopterin_DH_FAD-bd"/>
</dbReference>
<dbReference type="Pfam" id="PF03450">
    <property type="entry name" value="CO_deh_flav_C"/>
    <property type="match status" value="1"/>
</dbReference>
<evidence type="ECO:0000256" key="3">
    <source>
        <dbReference type="ARBA" id="ARBA00022827"/>
    </source>
</evidence>
<dbReference type="EC" id="1.17.1.4" evidence="8"/>
<name>A0A095VQP2_9GAMM</name>
<sequence>MQLTVNGVPIDATGSAPSQTLLRFLRTRAGLPGTKEGCASGDCGACTVLLAGPGEAPRAVNSCITLLGSVAGETVVTVEGLAGSEGPGRHPVQAAMVDCHGSQCGFCTPGFVMSLAGLYAADGRGDDAIREAIAGNLCRCTGYRPILEAGRRMYDYPPAPVVPECGALAAGLNHSGALPAGYHRPRDEAALQRLLREYPKAWLVAGGTDAVLELTQRYAAPDPVLDLSAVAELCTIDDGTDALRLGAAVPYSRLEQLFATLSPPLVAMLERLGSRQIRNRGTLGGNLANGSPIADMPPVLLAWDATVELAGADGGRRSIPVAAFHRGYRDTVLAPGEYVAAVTIPRAALARPHRIFKLSKRFEDDISTVLLAVSMEREGERLGAARVAYGGMAATPLRAAAVEEILTGATLDDATIERACAAATAVFTPIDDVRASAAYRRAMAAALLRRALRELREGVDLDIDAVEALHA</sequence>
<keyword evidence="1" id="KW-0285">Flavoprotein</keyword>
<dbReference type="Gene3D" id="1.10.150.120">
    <property type="entry name" value="[2Fe-2S]-binding domain"/>
    <property type="match status" value="1"/>
</dbReference>
<dbReference type="PROSITE" id="PS51085">
    <property type="entry name" value="2FE2S_FER_2"/>
    <property type="match status" value="1"/>
</dbReference>
<dbReference type="InterPro" id="IPR036010">
    <property type="entry name" value="2Fe-2S_ferredoxin-like_sf"/>
</dbReference>
<keyword evidence="3" id="KW-0274">FAD</keyword>
<dbReference type="CDD" id="cd00207">
    <property type="entry name" value="fer2"/>
    <property type="match status" value="1"/>
</dbReference>
<dbReference type="InterPro" id="IPR036884">
    <property type="entry name" value="2Fe-2S-bd_dom_sf"/>
</dbReference>
<gene>
    <name evidence="8" type="ORF">HRUBRA_01771</name>
</gene>
<dbReference type="OrthoDB" id="9775084at2"/>
<dbReference type="HOGENOM" id="CLU_001681_9_0_6"/>
<evidence type="ECO:0000259" key="6">
    <source>
        <dbReference type="PROSITE" id="PS51085"/>
    </source>
</evidence>
<dbReference type="Pfam" id="PF01799">
    <property type="entry name" value="Fer2_2"/>
    <property type="match status" value="1"/>
</dbReference>
<evidence type="ECO:0000313" key="8">
    <source>
        <dbReference type="EMBL" id="KGE03680.1"/>
    </source>
</evidence>
<dbReference type="EMBL" id="AUVB01000053">
    <property type="protein sequence ID" value="KGE03680.1"/>
    <property type="molecule type" value="Genomic_DNA"/>
</dbReference>
<dbReference type="eggNOG" id="COG4630">
    <property type="taxonomic scope" value="Bacteria"/>
</dbReference>
<evidence type="ECO:0000256" key="5">
    <source>
        <dbReference type="ARBA" id="ARBA00023004"/>
    </source>
</evidence>
<dbReference type="PANTHER" id="PTHR45444:SF3">
    <property type="entry name" value="XANTHINE DEHYDROGENASE"/>
    <property type="match status" value="1"/>
</dbReference>
<dbReference type="SUPFAM" id="SSF56176">
    <property type="entry name" value="FAD-binding/transporter-associated domain-like"/>
    <property type="match status" value="1"/>
</dbReference>
<dbReference type="Gene3D" id="3.10.20.30">
    <property type="match status" value="1"/>
</dbReference>
<dbReference type="SMART" id="SM01092">
    <property type="entry name" value="CO_deh_flav_C"/>
    <property type="match status" value="1"/>
</dbReference>
<dbReference type="InterPro" id="IPR036318">
    <property type="entry name" value="FAD-bd_PCMH-like_sf"/>
</dbReference>
<evidence type="ECO:0000256" key="4">
    <source>
        <dbReference type="ARBA" id="ARBA00023002"/>
    </source>
</evidence>
<dbReference type="InterPro" id="IPR002888">
    <property type="entry name" value="2Fe-2S-bd"/>
</dbReference>
<feature type="domain" description="2Fe-2S ferredoxin-type" evidence="6">
    <location>
        <begin position="1"/>
        <end position="81"/>
    </location>
</feature>
<dbReference type="PROSITE" id="PS51387">
    <property type="entry name" value="FAD_PCMH"/>
    <property type="match status" value="1"/>
</dbReference>
<dbReference type="PATRIC" id="fig|1265313.6.peg.1751"/>
<dbReference type="RefSeq" id="WP_084592544.1">
    <property type="nucleotide sequence ID" value="NZ_KN234762.1"/>
</dbReference>
<dbReference type="InterPro" id="IPR016169">
    <property type="entry name" value="FAD-bd_PCMH_sub2"/>
</dbReference>
<dbReference type="SUPFAM" id="SSF47741">
    <property type="entry name" value="CO dehydrogenase ISP C-domain like"/>
    <property type="match status" value="1"/>
</dbReference>
<dbReference type="InterPro" id="IPR012675">
    <property type="entry name" value="Beta-grasp_dom_sf"/>
</dbReference>
<keyword evidence="9" id="KW-1185">Reference proteome</keyword>
<reference evidence="8 9" key="1">
    <citation type="journal article" date="2014" name="Genome Announc.">
        <title>Genome Sequence of Gammaproteobacterial Pseudohaliea rubra Type Strain DSM 19751, Isolated from Coastal Seawater of the Mediterranean Sea.</title>
        <authorList>
            <person name="Spring S."/>
            <person name="Fiebig A."/>
            <person name="Riedel T."/>
            <person name="Goker M."/>
            <person name="Klenk H.P."/>
        </authorList>
    </citation>
    <scope>NUCLEOTIDE SEQUENCE [LARGE SCALE GENOMIC DNA]</scope>
    <source>
        <strain evidence="8 9">DSM 19751</strain>
    </source>
</reference>
<dbReference type="Gene3D" id="3.30.390.50">
    <property type="entry name" value="CO dehydrogenase flavoprotein, C-terminal domain"/>
    <property type="match status" value="1"/>
</dbReference>
<dbReference type="Gene3D" id="3.30.43.10">
    <property type="entry name" value="Uridine Diphospho-n-acetylenolpyruvylglucosamine Reductase, domain 2"/>
    <property type="match status" value="1"/>
</dbReference>
<dbReference type="GO" id="GO:0004854">
    <property type="term" value="F:xanthine dehydrogenase activity"/>
    <property type="evidence" value="ECO:0007669"/>
    <property type="project" value="UniProtKB-EC"/>
</dbReference>
<dbReference type="InterPro" id="IPR016167">
    <property type="entry name" value="FAD-bd_PCMH_sub1"/>
</dbReference>
<dbReference type="GO" id="GO:0071949">
    <property type="term" value="F:FAD binding"/>
    <property type="evidence" value="ECO:0007669"/>
    <property type="project" value="InterPro"/>
</dbReference>
<dbReference type="InterPro" id="IPR036683">
    <property type="entry name" value="CO_DH_flav_C_dom_sf"/>
</dbReference>
<dbReference type="InterPro" id="IPR005107">
    <property type="entry name" value="CO_DH_flav_C"/>
</dbReference>